<name>A0A8S3WA53_PARAO</name>
<keyword evidence="2" id="KW-1185">Reference proteome</keyword>
<evidence type="ECO:0000313" key="1">
    <source>
        <dbReference type="EMBL" id="CAG4947369.1"/>
    </source>
</evidence>
<gene>
    <name evidence="1" type="ORF">PAPOLLO_LOCUS3594</name>
</gene>
<proteinExistence type="predicted"/>
<comment type="caution">
    <text evidence="1">The sequence shown here is derived from an EMBL/GenBank/DDBJ whole genome shotgun (WGS) entry which is preliminary data.</text>
</comment>
<protein>
    <submittedName>
        <fullName evidence="1">(apollo) hypothetical protein</fullName>
    </submittedName>
</protein>
<dbReference type="OrthoDB" id="7490649at2759"/>
<accession>A0A8S3WA53</accession>
<reference evidence="1" key="1">
    <citation type="submission" date="2021-04" db="EMBL/GenBank/DDBJ databases">
        <authorList>
            <person name="Tunstrom K."/>
        </authorList>
    </citation>
    <scope>NUCLEOTIDE SEQUENCE</scope>
</reference>
<evidence type="ECO:0000313" key="2">
    <source>
        <dbReference type="Proteomes" id="UP000691718"/>
    </source>
</evidence>
<organism evidence="1 2">
    <name type="scientific">Parnassius apollo</name>
    <name type="common">Apollo butterfly</name>
    <name type="synonym">Papilio apollo</name>
    <dbReference type="NCBI Taxonomy" id="110799"/>
    <lineage>
        <taxon>Eukaryota</taxon>
        <taxon>Metazoa</taxon>
        <taxon>Ecdysozoa</taxon>
        <taxon>Arthropoda</taxon>
        <taxon>Hexapoda</taxon>
        <taxon>Insecta</taxon>
        <taxon>Pterygota</taxon>
        <taxon>Neoptera</taxon>
        <taxon>Endopterygota</taxon>
        <taxon>Lepidoptera</taxon>
        <taxon>Glossata</taxon>
        <taxon>Ditrysia</taxon>
        <taxon>Papilionoidea</taxon>
        <taxon>Papilionidae</taxon>
        <taxon>Parnassiinae</taxon>
        <taxon>Parnassini</taxon>
        <taxon>Parnassius</taxon>
        <taxon>Parnassius</taxon>
    </lineage>
</organism>
<dbReference type="EMBL" id="CAJQZP010000212">
    <property type="protein sequence ID" value="CAG4947369.1"/>
    <property type="molecule type" value="Genomic_DNA"/>
</dbReference>
<sequence>MRLLEGSLVLEVRVKQGVYWLVRIACSCRVEPNRVAAREGIDPCAAQTLPSPLGETISLKNRRRAVSLNVNLDDLSRRLFQSVGAPDRTYS</sequence>
<dbReference type="AlphaFoldDB" id="A0A8S3WA53"/>
<dbReference type="Proteomes" id="UP000691718">
    <property type="component" value="Unassembled WGS sequence"/>
</dbReference>